<dbReference type="Pfam" id="PF19620">
    <property type="entry name" value="DUF6125"/>
    <property type="match status" value="1"/>
</dbReference>
<accession>X1VVM1</accession>
<evidence type="ECO:0000313" key="1">
    <source>
        <dbReference type="EMBL" id="GAJ14730.1"/>
    </source>
</evidence>
<sequence>PNLKLSDFSSDALADLLKLYAKLYIAMDGIWYLVLKERLGDKEALACDIEVWEKNCRYEVARIKRQLKIRGNDIVVLMKVFQLCPWCLQMKFNIEIRDKNSALFTTTYCPTLDALEEEGRGREEEICKIVEPRIMKAYASALDPDIEVRCLKSPPRKSKDDICCQWEFVR</sequence>
<dbReference type="AlphaFoldDB" id="X1VVM1"/>
<name>X1VVM1_9ZZZZ</name>
<reference evidence="1" key="1">
    <citation type="journal article" date="2014" name="Front. Microbiol.">
        <title>High frequency of phylogenetically diverse reductive dehalogenase-homologous genes in deep subseafloor sedimentary metagenomes.</title>
        <authorList>
            <person name="Kawai M."/>
            <person name="Futagami T."/>
            <person name="Toyoda A."/>
            <person name="Takaki Y."/>
            <person name="Nishi S."/>
            <person name="Hori S."/>
            <person name="Arai W."/>
            <person name="Tsubouchi T."/>
            <person name="Morono Y."/>
            <person name="Uchiyama I."/>
            <person name="Ito T."/>
            <person name="Fujiyama A."/>
            <person name="Inagaki F."/>
            <person name="Takami H."/>
        </authorList>
    </citation>
    <scope>NUCLEOTIDE SEQUENCE</scope>
    <source>
        <strain evidence="1">Expedition CK06-06</strain>
    </source>
</reference>
<proteinExistence type="predicted"/>
<feature type="non-terminal residue" evidence="1">
    <location>
        <position position="1"/>
    </location>
</feature>
<organism evidence="1">
    <name type="scientific">marine sediment metagenome</name>
    <dbReference type="NCBI Taxonomy" id="412755"/>
    <lineage>
        <taxon>unclassified sequences</taxon>
        <taxon>metagenomes</taxon>
        <taxon>ecological metagenomes</taxon>
    </lineage>
</organism>
<dbReference type="EMBL" id="BARW01027310">
    <property type="protein sequence ID" value="GAJ14730.1"/>
    <property type="molecule type" value="Genomic_DNA"/>
</dbReference>
<gene>
    <name evidence="1" type="ORF">S12H4_44337</name>
</gene>
<protein>
    <submittedName>
        <fullName evidence="1">Uncharacterized protein</fullName>
    </submittedName>
</protein>
<comment type="caution">
    <text evidence="1">The sequence shown here is derived from an EMBL/GenBank/DDBJ whole genome shotgun (WGS) entry which is preliminary data.</text>
</comment>